<dbReference type="AlphaFoldDB" id="A0A182KI05"/>
<reference evidence="1" key="2">
    <citation type="submission" date="2020-05" db="UniProtKB">
        <authorList>
            <consortium name="EnsemblMetazoa"/>
        </authorList>
    </citation>
    <scope>IDENTIFICATION</scope>
    <source>
        <strain evidence="1">ACHKN1017</strain>
    </source>
</reference>
<dbReference type="EnsemblMetazoa" id="ACHR014108-RA">
    <property type="protein sequence ID" value="ACHR014108-PA"/>
    <property type="gene ID" value="ACHR014108"/>
</dbReference>
<proteinExistence type="predicted"/>
<sequence>MQPLLPPGTPSDTHTVKFSGKLIVDMFGIGRKIR</sequence>
<organism evidence="1 2">
    <name type="scientific">Anopheles christyi</name>
    <dbReference type="NCBI Taxonomy" id="43041"/>
    <lineage>
        <taxon>Eukaryota</taxon>
        <taxon>Metazoa</taxon>
        <taxon>Ecdysozoa</taxon>
        <taxon>Arthropoda</taxon>
        <taxon>Hexapoda</taxon>
        <taxon>Insecta</taxon>
        <taxon>Pterygota</taxon>
        <taxon>Neoptera</taxon>
        <taxon>Endopterygota</taxon>
        <taxon>Diptera</taxon>
        <taxon>Nematocera</taxon>
        <taxon>Culicoidea</taxon>
        <taxon>Culicidae</taxon>
        <taxon>Anophelinae</taxon>
        <taxon>Anopheles</taxon>
    </lineage>
</organism>
<dbReference type="VEuPathDB" id="VectorBase:ACHR014108"/>
<protein>
    <submittedName>
        <fullName evidence="1">Uncharacterized protein</fullName>
    </submittedName>
</protein>
<accession>A0A182KI05</accession>
<name>A0A182KI05_9DIPT</name>
<evidence type="ECO:0000313" key="1">
    <source>
        <dbReference type="EnsemblMetazoa" id="ACHR014108-PA"/>
    </source>
</evidence>
<dbReference type="Proteomes" id="UP000075881">
    <property type="component" value="Unassembled WGS sequence"/>
</dbReference>
<evidence type="ECO:0000313" key="2">
    <source>
        <dbReference type="Proteomes" id="UP000075881"/>
    </source>
</evidence>
<keyword evidence="2" id="KW-1185">Reference proteome</keyword>
<reference evidence="2" key="1">
    <citation type="submission" date="2013-03" db="EMBL/GenBank/DDBJ databases">
        <title>The Genome Sequence of Anopheles christyi ACHKN1017.</title>
        <authorList>
            <consortium name="The Broad Institute Genomics Platform"/>
            <person name="Neafsey D.E."/>
            <person name="Besansky N."/>
            <person name="Walker B."/>
            <person name="Young S.K."/>
            <person name="Zeng Q."/>
            <person name="Gargeya S."/>
            <person name="Fitzgerald M."/>
            <person name="Haas B."/>
            <person name="Abouelleil A."/>
            <person name="Allen A.W."/>
            <person name="Alvarado L."/>
            <person name="Arachchi H.M."/>
            <person name="Berlin A.M."/>
            <person name="Chapman S.B."/>
            <person name="Gainer-Dewar J."/>
            <person name="Goldberg J."/>
            <person name="Griggs A."/>
            <person name="Gujja S."/>
            <person name="Hansen M."/>
            <person name="Howarth C."/>
            <person name="Imamovic A."/>
            <person name="Ireland A."/>
            <person name="Larimer J."/>
            <person name="McCowan C."/>
            <person name="Murphy C."/>
            <person name="Pearson M."/>
            <person name="Poon T.W."/>
            <person name="Priest M."/>
            <person name="Roberts A."/>
            <person name="Saif S."/>
            <person name="Shea T."/>
            <person name="Sisk P."/>
            <person name="Sykes S."/>
            <person name="Wortman J."/>
            <person name="Nusbaum C."/>
            <person name="Birren B."/>
        </authorList>
    </citation>
    <scope>NUCLEOTIDE SEQUENCE [LARGE SCALE GENOMIC DNA]</scope>
    <source>
        <strain evidence="2">ACHKN1017</strain>
    </source>
</reference>